<evidence type="ECO:0000256" key="4">
    <source>
        <dbReference type="ARBA" id="ARBA00022692"/>
    </source>
</evidence>
<keyword evidence="4 7" id="KW-0812">Transmembrane</keyword>
<dbReference type="NCBIfam" id="TIGR04057">
    <property type="entry name" value="SusC_RagA_signa"/>
    <property type="match status" value="1"/>
</dbReference>
<protein>
    <submittedName>
        <fullName evidence="9">SusC/RagA family TonB-linked outer membrane protein</fullName>
    </submittedName>
</protein>
<dbReference type="GO" id="GO:0009279">
    <property type="term" value="C:cell outer membrane"/>
    <property type="evidence" value="ECO:0007669"/>
    <property type="project" value="UniProtKB-SubCell"/>
</dbReference>
<dbReference type="InterPro" id="IPR008969">
    <property type="entry name" value="CarboxyPept-like_regulatory"/>
</dbReference>
<dbReference type="STRING" id="1121130.GCA_000519105_00406"/>
<comment type="similarity">
    <text evidence="7">Belongs to the TonB-dependent receptor family.</text>
</comment>
<dbReference type="InterPro" id="IPR036942">
    <property type="entry name" value="Beta-barrel_TonB_sf"/>
</dbReference>
<dbReference type="Pfam" id="PF07715">
    <property type="entry name" value="Plug"/>
    <property type="match status" value="1"/>
</dbReference>
<dbReference type="AlphaFoldDB" id="A0A412X750"/>
<evidence type="ECO:0000313" key="9">
    <source>
        <dbReference type="EMBL" id="RGV36806.1"/>
    </source>
</evidence>
<evidence type="ECO:0000259" key="8">
    <source>
        <dbReference type="Pfam" id="PF07715"/>
    </source>
</evidence>
<gene>
    <name evidence="9" type="ORF">DWW18_01055</name>
</gene>
<keyword evidence="2 7" id="KW-0813">Transport</keyword>
<organism evidence="9 10">
    <name type="scientific">Butyricimonas virosa</name>
    <dbReference type="NCBI Taxonomy" id="544645"/>
    <lineage>
        <taxon>Bacteria</taxon>
        <taxon>Pseudomonadati</taxon>
        <taxon>Bacteroidota</taxon>
        <taxon>Bacteroidia</taxon>
        <taxon>Bacteroidales</taxon>
        <taxon>Odoribacteraceae</taxon>
        <taxon>Butyricimonas</taxon>
    </lineage>
</organism>
<evidence type="ECO:0000256" key="6">
    <source>
        <dbReference type="ARBA" id="ARBA00023237"/>
    </source>
</evidence>
<dbReference type="EMBL" id="QRZA01000001">
    <property type="protein sequence ID" value="RGV36806.1"/>
    <property type="molecule type" value="Genomic_DNA"/>
</dbReference>
<dbReference type="RefSeq" id="WP_118258356.1">
    <property type="nucleotide sequence ID" value="NZ_CALBWO010000001.1"/>
</dbReference>
<dbReference type="InterPro" id="IPR023997">
    <property type="entry name" value="TonB-dep_OMP_SusC/RagA_CS"/>
</dbReference>
<evidence type="ECO:0000313" key="10">
    <source>
        <dbReference type="Proteomes" id="UP000283589"/>
    </source>
</evidence>
<dbReference type="Gene3D" id="2.170.130.10">
    <property type="entry name" value="TonB-dependent receptor, plug domain"/>
    <property type="match status" value="1"/>
</dbReference>
<keyword evidence="6 7" id="KW-0998">Cell outer membrane</keyword>
<feature type="domain" description="TonB-dependent receptor plug" evidence="8">
    <location>
        <begin position="222"/>
        <end position="358"/>
    </location>
</feature>
<dbReference type="InterPro" id="IPR039426">
    <property type="entry name" value="TonB-dep_rcpt-like"/>
</dbReference>
<name>A0A412X750_9BACT</name>
<evidence type="ECO:0000256" key="3">
    <source>
        <dbReference type="ARBA" id="ARBA00022452"/>
    </source>
</evidence>
<dbReference type="SUPFAM" id="SSF49464">
    <property type="entry name" value="Carboxypeptidase regulatory domain-like"/>
    <property type="match status" value="1"/>
</dbReference>
<reference evidence="9 10" key="1">
    <citation type="submission" date="2018-08" db="EMBL/GenBank/DDBJ databases">
        <title>A genome reference for cultivated species of the human gut microbiota.</title>
        <authorList>
            <person name="Zou Y."/>
            <person name="Xue W."/>
            <person name="Luo G."/>
        </authorList>
    </citation>
    <scope>NUCLEOTIDE SEQUENCE [LARGE SCALE GENOMIC DNA]</scope>
    <source>
        <strain evidence="9 10">AF14-49</strain>
    </source>
</reference>
<sequence>MKKNWDLLLNFWQYRKSKFFLRMKISMILLLVGVMHLSANTFSQTKVSLNMKDATVQEVFSNLEKMTNYTFLYKLDLVNKCGKVNVDATDQDFSQLLLELLNPLGLSFTIDDQVVVITASKAKDDVKKELTIKGRVFMKDSTGVPGATVILKGTSTGVITNMAGEFTITIPYTESPVLIFSFLGMKTREVRYVGQKEMMVLMEEDVKAMDEVIVTGYQRIRKSDMVGSTNSIKREDMFFNGTNSIEQMLQGKLPGMVVMNTSGLVGKRQKVRVRGTSTLLGNQEPVWVVDGIIQEDPLPFKTRELDALGNISQDNFDMVKDFVGNAISWLNPNDIEDITVLKDASATVMYGVKAANGVILIKTKQGQAGRMSVNYSGDISITPRLTYEKMNLMNSKERVDVSREIYERGLTSDNRPLESIGYEGALGRYLAKEISYDEFNDEVKKLESTNTDWFKLLFRNSVSMNHSLSISGGTDKISYYGSVNATINRGTSIGNESTSYSAAIGINAKFGEKVNLGLRINGSTSETDGYYQVDPYNYASTTSRVIPCFENGEKFFYKDKSGYLYNILHEISMTGNTNTNRSMGVSASFRWDILTGLQFESTFGLNTSNIVGESYADEQSHYITEIRKYEFGTQRPADDLYQRSPLPHGGELNTTEDRNFNYTWRNTLSYNYVLAEKHRFSLMVGQECRSNKYDGVASTIYGYFPGRGKSVSLPPTIIKNQNGEDQRNDLLDKYKTVVTDRKSNYIGYFASFTYGFDERYILTASFRSDASNRFGQDTRNRFLPVWSIGGRWNVHYEPWMQNQQVISDLNFRVSYGWQGNVAENYGPDLIARIGSGTETIDQNRTGEYMMFIKSLPYGNLRWEKTKTINLGTDFGLFQNKITWTIEYYNKKTEDMIVEKEVPYAYGVTSMPINGGSMTNQGIEVSVGFTPVRTNNFTWSMSINSSKNFNEVKSTVNENENWRAAASGSLNKAGYAVSSFWAFDFSGLNPKTGSAEFNIPSVEENPAGQTDATTFMKYMGTLEPDFTGGVSMSFRYKSLSLSSSFNLQIGGKKFLYEVFDESIVTSTPSAYVNLPKELTKRWRKPGDETFTDIPALSSTEASYYKLPNGASEYAPRLYNYSDVRVVNASFLRCNALSLNYTLPEKWVKKMYLKNLSFSASVSNPFIIVSKEFKGMDPEVATGSQPISRTYSFGINVSL</sequence>
<dbReference type="Proteomes" id="UP000283589">
    <property type="component" value="Unassembled WGS sequence"/>
</dbReference>
<dbReference type="InterPro" id="IPR012910">
    <property type="entry name" value="Plug_dom"/>
</dbReference>
<evidence type="ECO:0000256" key="7">
    <source>
        <dbReference type="PROSITE-ProRule" id="PRU01360"/>
    </source>
</evidence>
<dbReference type="PROSITE" id="PS52016">
    <property type="entry name" value="TONB_DEPENDENT_REC_3"/>
    <property type="match status" value="1"/>
</dbReference>
<dbReference type="NCBIfam" id="TIGR04056">
    <property type="entry name" value="OMP_RagA_SusC"/>
    <property type="match status" value="1"/>
</dbReference>
<keyword evidence="5 7" id="KW-0472">Membrane</keyword>
<dbReference type="InterPro" id="IPR037066">
    <property type="entry name" value="Plug_dom_sf"/>
</dbReference>
<evidence type="ECO:0000256" key="1">
    <source>
        <dbReference type="ARBA" id="ARBA00004571"/>
    </source>
</evidence>
<dbReference type="Pfam" id="PF13715">
    <property type="entry name" value="CarbopepD_reg_2"/>
    <property type="match status" value="1"/>
</dbReference>
<evidence type="ECO:0000256" key="2">
    <source>
        <dbReference type="ARBA" id="ARBA00022448"/>
    </source>
</evidence>
<proteinExistence type="inferred from homology"/>
<comment type="subcellular location">
    <subcellularLocation>
        <location evidence="1 7">Cell outer membrane</location>
        <topology evidence="1 7">Multi-pass membrane protein</topology>
    </subcellularLocation>
</comment>
<evidence type="ECO:0000256" key="5">
    <source>
        <dbReference type="ARBA" id="ARBA00023136"/>
    </source>
</evidence>
<dbReference type="Gene3D" id="2.40.170.20">
    <property type="entry name" value="TonB-dependent receptor, beta-barrel domain"/>
    <property type="match status" value="1"/>
</dbReference>
<accession>A0A412X750</accession>
<dbReference type="SUPFAM" id="SSF56935">
    <property type="entry name" value="Porins"/>
    <property type="match status" value="1"/>
</dbReference>
<comment type="caution">
    <text evidence="9">The sequence shown here is derived from an EMBL/GenBank/DDBJ whole genome shotgun (WGS) entry which is preliminary data.</text>
</comment>
<keyword evidence="3 7" id="KW-1134">Transmembrane beta strand</keyword>
<dbReference type="InterPro" id="IPR023996">
    <property type="entry name" value="TonB-dep_OMP_SusC/RagA"/>
</dbReference>